<dbReference type="PANTHER" id="PTHR27001">
    <property type="entry name" value="OS01G0253100 PROTEIN"/>
    <property type="match status" value="1"/>
</dbReference>
<dbReference type="InterPro" id="IPR008271">
    <property type="entry name" value="Ser/Thr_kinase_AS"/>
</dbReference>
<dbReference type="SUPFAM" id="SSF56112">
    <property type="entry name" value="Protein kinase-like (PK-like)"/>
    <property type="match status" value="1"/>
</dbReference>
<gene>
    <name evidence="4" type="ORF">AMTR_s00027p00225540</name>
</gene>
<organism evidence="4 5">
    <name type="scientific">Amborella trichopoda</name>
    <dbReference type="NCBI Taxonomy" id="13333"/>
    <lineage>
        <taxon>Eukaryota</taxon>
        <taxon>Viridiplantae</taxon>
        <taxon>Streptophyta</taxon>
        <taxon>Embryophyta</taxon>
        <taxon>Tracheophyta</taxon>
        <taxon>Spermatophyta</taxon>
        <taxon>Magnoliopsida</taxon>
        <taxon>Amborellales</taxon>
        <taxon>Amborellaceae</taxon>
        <taxon>Amborella</taxon>
    </lineage>
</organism>
<reference evidence="5" key="1">
    <citation type="journal article" date="2013" name="Science">
        <title>The Amborella genome and the evolution of flowering plants.</title>
        <authorList>
            <consortium name="Amborella Genome Project"/>
        </authorList>
    </citation>
    <scope>NUCLEOTIDE SEQUENCE [LARGE SCALE GENOMIC DNA]</scope>
</reference>
<dbReference type="GO" id="GO:0007165">
    <property type="term" value="P:signal transduction"/>
    <property type="evidence" value="ECO:0000318"/>
    <property type="project" value="GO_Central"/>
</dbReference>
<dbReference type="Proteomes" id="UP000017836">
    <property type="component" value="Unassembled WGS sequence"/>
</dbReference>
<dbReference type="Gene3D" id="3.30.200.20">
    <property type="entry name" value="Phosphorylase Kinase, domain 1"/>
    <property type="match status" value="1"/>
</dbReference>
<proteinExistence type="predicted"/>
<dbReference type="SMART" id="SM00220">
    <property type="entry name" value="S_TKc"/>
    <property type="match status" value="1"/>
</dbReference>
<keyword evidence="1" id="KW-0547">Nucleotide-binding</keyword>
<name>W1PSH6_AMBTC</name>
<dbReference type="InterPro" id="IPR000719">
    <property type="entry name" value="Prot_kinase_dom"/>
</dbReference>
<dbReference type="PANTHER" id="PTHR27001:SF585">
    <property type="entry name" value="OS02G0648100 PROTEIN"/>
    <property type="match status" value="1"/>
</dbReference>
<sequence length="340" mass="38736">MTCFTCFRVRNKWKKNRGGERVAPKEEEEVAGELVRRFSWRDVEEMTRNFSCVIGEGGFSTVYLGYLCSDSLDHGAVKVHRESERMKRVFRQELEVLMDVRHENIVKFLGYCDEKDEGALIFEYVPNGTLHDHLHTLSTPLPWQSRTSIALNLARAIEFIHDRCTKHIVHCDVKPSNVLLDQNLNPKLCDFGSARVGFSSTILNTCEGRRAPVVGSPGYVDPHYLRTGIISKKNDVYSFGVLLLELITGIEAFCSEKGRLLAKFSVDDLKDVKIVDERVKGNFEEEEFKVLGSICEACFREQPSLRPSMSEIVKIMEDKVSFTFNLECKVWSVATPLGRL</sequence>
<feature type="domain" description="Protein kinase" evidence="3">
    <location>
        <begin position="48"/>
        <end position="323"/>
    </location>
</feature>
<evidence type="ECO:0000313" key="5">
    <source>
        <dbReference type="Proteomes" id="UP000017836"/>
    </source>
</evidence>
<evidence type="ECO:0000259" key="3">
    <source>
        <dbReference type="PROSITE" id="PS50011"/>
    </source>
</evidence>
<dbReference type="GO" id="GO:0004672">
    <property type="term" value="F:protein kinase activity"/>
    <property type="evidence" value="ECO:0000318"/>
    <property type="project" value="GO_Central"/>
</dbReference>
<protein>
    <recommendedName>
        <fullName evidence="3">Protein kinase domain-containing protein</fullName>
    </recommendedName>
</protein>
<keyword evidence="2" id="KW-0067">ATP-binding</keyword>
<dbReference type="OMA" id="YQVFRLE"/>
<evidence type="ECO:0000256" key="2">
    <source>
        <dbReference type="ARBA" id="ARBA00022840"/>
    </source>
</evidence>
<dbReference type="AlphaFoldDB" id="W1PSH6"/>
<dbReference type="Gene3D" id="1.10.510.10">
    <property type="entry name" value="Transferase(Phosphotransferase) domain 1"/>
    <property type="match status" value="1"/>
</dbReference>
<dbReference type="Gramene" id="ERN10794">
    <property type="protein sequence ID" value="ERN10794"/>
    <property type="gene ID" value="AMTR_s00027p00225540"/>
</dbReference>
<dbReference type="PROSITE" id="PS50011">
    <property type="entry name" value="PROTEIN_KINASE_DOM"/>
    <property type="match status" value="1"/>
</dbReference>
<dbReference type="InterPro" id="IPR011009">
    <property type="entry name" value="Kinase-like_dom_sf"/>
</dbReference>
<dbReference type="CDD" id="cd14066">
    <property type="entry name" value="STKc_IRAK"/>
    <property type="match status" value="1"/>
</dbReference>
<dbReference type="HOGENOM" id="CLU_000288_21_4_1"/>
<accession>W1PSH6</accession>
<dbReference type="Pfam" id="PF00069">
    <property type="entry name" value="Pkinase"/>
    <property type="match status" value="1"/>
</dbReference>
<dbReference type="eggNOG" id="KOG1187">
    <property type="taxonomic scope" value="Eukaryota"/>
</dbReference>
<evidence type="ECO:0000256" key="1">
    <source>
        <dbReference type="ARBA" id="ARBA00022741"/>
    </source>
</evidence>
<keyword evidence="5" id="KW-1185">Reference proteome</keyword>
<dbReference type="EMBL" id="KI392798">
    <property type="protein sequence ID" value="ERN10794.1"/>
    <property type="molecule type" value="Genomic_DNA"/>
</dbReference>
<dbReference type="PROSITE" id="PS00108">
    <property type="entry name" value="PROTEIN_KINASE_ST"/>
    <property type="match status" value="1"/>
</dbReference>
<evidence type="ECO:0000313" key="4">
    <source>
        <dbReference type="EMBL" id="ERN10794.1"/>
    </source>
</evidence>
<dbReference type="GO" id="GO:0005886">
    <property type="term" value="C:plasma membrane"/>
    <property type="evidence" value="ECO:0000318"/>
    <property type="project" value="GO_Central"/>
</dbReference>
<dbReference type="GO" id="GO:0005524">
    <property type="term" value="F:ATP binding"/>
    <property type="evidence" value="ECO:0007669"/>
    <property type="project" value="UniProtKB-KW"/>
</dbReference>